<evidence type="ECO:0000313" key="1">
    <source>
        <dbReference type="EMBL" id="KIO71220.1"/>
    </source>
</evidence>
<name>A0ABD4A331_9BACI</name>
<protein>
    <submittedName>
        <fullName evidence="1">Uncharacterized protein</fullName>
    </submittedName>
</protein>
<evidence type="ECO:0000313" key="2">
    <source>
        <dbReference type="Proteomes" id="UP000032076"/>
    </source>
</evidence>
<gene>
    <name evidence="1" type="ORF">B4167_0174</name>
</gene>
<proteinExistence type="predicted"/>
<dbReference type="Proteomes" id="UP000032076">
    <property type="component" value="Unassembled WGS sequence"/>
</dbReference>
<dbReference type="EMBL" id="JXLU01000131">
    <property type="protein sequence ID" value="KIO71220.1"/>
    <property type="molecule type" value="Genomic_DNA"/>
</dbReference>
<accession>A0ABD4A331</accession>
<organism evidence="1 2">
    <name type="scientific">Caldibacillus thermoamylovorans</name>
    <dbReference type="NCBI Taxonomy" id="35841"/>
    <lineage>
        <taxon>Bacteria</taxon>
        <taxon>Bacillati</taxon>
        <taxon>Bacillota</taxon>
        <taxon>Bacilli</taxon>
        <taxon>Bacillales</taxon>
        <taxon>Bacillaceae</taxon>
        <taxon>Caldibacillus</taxon>
    </lineage>
</organism>
<dbReference type="AlphaFoldDB" id="A0ABD4A331"/>
<sequence>MRQNHRSLKQNCPIERLYGTNQAEIQAKMSHRIGRIGFYGTKPPEFEAKLSHRAAVWDKTSGNSS</sequence>
<comment type="caution">
    <text evidence="1">The sequence shown here is derived from an EMBL/GenBank/DDBJ whole genome shotgun (WGS) entry which is preliminary data.</text>
</comment>
<reference evidence="1 2" key="1">
    <citation type="submission" date="2015-01" db="EMBL/GenBank/DDBJ databases">
        <title>Draft Genome Sequences of Four Bacillus thermoamylovorans Strains, Isolated From Food Products.</title>
        <authorList>
            <person name="Krawcyk A.O."/>
            <person name="Berendsen E.M."/>
            <person name="Eijlander R.T."/>
            <person name="de Jong A."/>
            <person name="Wells-Bennik M."/>
            <person name="Kuipers O.P."/>
        </authorList>
    </citation>
    <scope>NUCLEOTIDE SEQUENCE [LARGE SCALE GENOMIC DNA]</scope>
    <source>
        <strain evidence="1 2">B4167</strain>
    </source>
</reference>